<dbReference type="InterPro" id="IPR018551">
    <property type="entry name" value="DUF2007"/>
</dbReference>
<evidence type="ECO:0000313" key="2">
    <source>
        <dbReference type="EMBL" id="UYK89634.1"/>
    </source>
</evidence>
<reference evidence="2" key="1">
    <citation type="submission" date="2022-06" db="EMBL/GenBank/DDBJ databases">
        <title>Dynamics of rice microbiomes reveals core vertical transmitted seed endophytes.</title>
        <authorList>
            <person name="Liao K."/>
            <person name="Zhang X."/>
        </authorList>
    </citation>
    <scope>NUCLEOTIDE SEQUENCE</scope>
    <source>
        <strain evidence="2">JR3-14</strain>
    </source>
</reference>
<proteinExistence type="predicted"/>
<dbReference type="InterPro" id="IPR011322">
    <property type="entry name" value="N-reg_PII-like_a/b"/>
</dbReference>
<feature type="domain" description="DUF2007" evidence="1">
    <location>
        <begin position="1"/>
        <end position="63"/>
    </location>
</feature>
<organism evidence="2 3">
    <name type="scientific">Xanthomonas sacchari</name>
    <dbReference type="NCBI Taxonomy" id="56458"/>
    <lineage>
        <taxon>Bacteria</taxon>
        <taxon>Pseudomonadati</taxon>
        <taxon>Pseudomonadota</taxon>
        <taxon>Gammaproteobacteria</taxon>
        <taxon>Lysobacterales</taxon>
        <taxon>Lysobacteraceae</taxon>
        <taxon>Xanthomonas</taxon>
    </lineage>
</organism>
<dbReference type="AlphaFoldDB" id="A0A0A8DVR7"/>
<dbReference type="Gene3D" id="3.30.70.790">
    <property type="entry name" value="UreE, C-terminal domain"/>
    <property type="match status" value="1"/>
</dbReference>
<accession>A0A0A8DVR7</accession>
<evidence type="ECO:0000259" key="1">
    <source>
        <dbReference type="Pfam" id="PF09413"/>
    </source>
</evidence>
<gene>
    <name evidence="2" type="ORF">NG824_04110</name>
</gene>
<dbReference type="Proteomes" id="UP001164392">
    <property type="component" value="Chromosome"/>
</dbReference>
<name>A0A0A8DVR7_9XANT</name>
<dbReference type="Pfam" id="PF09413">
    <property type="entry name" value="DUF2007"/>
    <property type="match status" value="1"/>
</dbReference>
<dbReference type="KEGG" id="xsa:SB85_08600"/>
<dbReference type="SUPFAM" id="SSF54913">
    <property type="entry name" value="GlnB-like"/>
    <property type="match status" value="1"/>
</dbReference>
<sequence length="75" mass="7875">MQIAYRAQHLIDAHLAKHALEDAGITAFVFGEALLGGAGELPFGVVQVCVADELLEKAQEVLMALGLGGQVTRAM</sequence>
<dbReference type="EMBL" id="CP099534">
    <property type="protein sequence ID" value="UYK89634.1"/>
    <property type="molecule type" value="Genomic_DNA"/>
</dbReference>
<protein>
    <submittedName>
        <fullName evidence="2">DUF2007 domain-containing protein</fullName>
    </submittedName>
</protein>
<dbReference type="RefSeq" id="WP_017915895.1">
    <property type="nucleotide sequence ID" value="NZ_CP010409.1"/>
</dbReference>
<evidence type="ECO:0000313" key="3">
    <source>
        <dbReference type="Proteomes" id="UP001164392"/>
    </source>
</evidence>